<dbReference type="EMBL" id="LSYS01003057">
    <property type="protein sequence ID" value="OPJ84152.1"/>
    <property type="molecule type" value="Genomic_DNA"/>
</dbReference>
<comment type="caution">
    <text evidence="1">The sequence shown here is derived from an EMBL/GenBank/DDBJ whole genome shotgun (WGS) entry which is preliminary data.</text>
</comment>
<dbReference type="AlphaFoldDB" id="A0A1V4KI83"/>
<reference evidence="1 2" key="1">
    <citation type="submission" date="2016-02" db="EMBL/GenBank/DDBJ databases">
        <title>Band-tailed pigeon sequencing and assembly.</title>
        <authorList>
            <person name="Soares A.E."/>
            <person name="Novak B.J."/>
            <person name="Rice E.S."/>
            <person name="O'Connell B."/>
            <person name="Chang D."/>
            <person name="Weber S."/>
            <person name="Shapiro B."/>
        </authorList>
    </citation>
    <scope>NUCLEOTIDE SEQUENCE [LARGE SCALE GENOMIC DNA]</scope>
    <source>
        <strain evidence="1">BTP2013</strain>
        <tissue evidence="1">Blood</tissue>
    </source>
</reference>
<evidence type="ECO:0000313" key="1">
    <source>
        <dbReference type="EMBL" id="OPJ84152.1"/>
    </source>
</evidence>
<sequence length="78" mass="8675">MFFSSKVLCGGKGKASANYSGHRRQLLLPACLRLWGESQENGPYFASKQITVKLLEGNLLSSLPELEGRRVLIVHLFL</sequence>
<protein>
    <submittedName>
        <fullName evidence="1">Uncharacterized protein</fullName>
    </submittedName>
</protein>
<name>A0A1V4KI83_PATFA</name>
<accession>A0A1V4KI83</accession>
<proteinExistence type="predicted"/>
<dbReference type="Proteomes" id="UP000190648">
    <property type="component" value="Unassembled WGS sequence"/>
</dbReference>
<evidence type="ECO:0000313" key="2">
    <source>
        <dbReference type="Proteomes" id="UP000190648"/>
    </source>
</evidence>
<gene>
    <name evidence="1" type="ORF">AV530_015638</name>
</gene>
<organism evidence="1 2">
    <name type="scientific">Patagioenas fasciata monilis</name>
    <dbReference type="NCBI Taxonomy" id="372326"/>
    <lineage>
        <taxon>Eukaryota</taxon>
        <taxon>Metazoa</taxon>
        <taxon>Chordata</taxon>
        <taxon>Craniata</taxon>
        <taxon>Vertebrata</taxon>
        <taxon>Euteleostomi</taxon>
        <taxon>Archelosauria</taxon>
        <taxon>Archosauria</taxon>
        <taxon>Dinosauria</taxon>
        <taxon>Saurischia</taxon>
        <taxon>Theropoda</taxon>
        <taxon>Coelurosauria</taxon>
        <taxon>Aves</taxon>
        <taxon>Neognathae</taxon>
        <taxon>Neoaves</taxon>
        <taxon>Columbimorphae</taxon>
        <taxon>Columbiformes</taxon>
        <taxon>Columbidae</taxon>
        <taxon>Patagioenas</taxon>
    </lineage>
</organism>
<keyword evidence="2" id="KW-1185">Reference proteome</keyword>